<protein>
    <submittedName>
        <fullName evidence="1">Uncharacterized protein</fullName>
    </submittedName>
</protein>
<dbReference type="Proteomes" id="UP000663836">
    <property type="component" value="Unassembled WGS sequence"/>
</dbReference>
<comment type="caution">
    <text evidence="1">The sequence shown here is derived from an EMBL/GenBank/DDBJ whole genome shotgun (WGS) entry which is preliminary data.</text>
</comment>
<sequence>MEDLEDTDSSADKTMIVDR</sequence>
<dbReference type="EMBL" id="CAJOBD010052657">
    <property type="protein sequence ID" value="CAF4356499.1"/>
    <property type="molecule type" value="Genomic_DNA"/>
</dbReference>
<evidence type="ECO:0000313" key="1">
    <source>
        <dbReference type="EMBL" id="CAF1544559.1"/>
    </source>
</evidence>
<proteinExistence type="predicted"/>
<gene>
    <name evidence="2" type="ORF">JBS370_LOCUS42095</name>
    <name evidence="1" type="ORF">ZHD862_LOCUS39176</name>
</gene>
<name>A0A815WKY7_9BILA</name>
<dbReference type="AlphaFoldDB" id="A0A815WKY7"/>
<organism evidence="1 3">
    <name type="scientific">Rotaria sordida</name>
    <dbReference type="NCBI Taxonomy" id="392033"/>
    <lineage>
        <taxon>Eukaryota</taxon>
        <taxon>Metazoa</taxon>
        <taxon>Spiralia</taxon>
        <taxon>Gnathifera</taxon>
        <taxon>Rotifera</taxon>
        <taxon>Eurotatoria</taxon>
        <taxon>Bdelloidea</taxon>
        <taxon>Philodinida</taxon>
        <taxon>Philodinidae</taxon>
        <taxon>Rotaria</taxon>
    </lineage>
</organism>
<accession>A0A815WKY7</accession>
<feature type="non-terminal residue" evidence="1">
    <location>
        <position position="19"/>
    </location>
</feature>
<evidence type="ECO:0000313" key="3">
    <source>
        <dbReference type="Proteomes" id="UP000663864"/>
    </source>
</evidence>
<reference evidence="1" key="1">
    <citation type="submission" date="2021-02" db="EMBL/GenBank/DDBJ databases">
        <authorList>
            <person name="Nowell W R."/>
        </authorList>
    </citation>
    <scope>NUCLEOTIDE SEQUENCE</scope>
</reference>
<evidence type="ECO:0000313" key="2">
    <source>
        <dbReference type="EMBL" id="CAF4356499.1"/>
    </source>
</evidence>
<dbReference type="EMBL" id="CAJNOT010014697">
    <property type="protein sequence ID" value="CAF1544559.1"/>
    <property type="molecule type" value="Genomic_DNA"/>
</dbReference>
<dbReference type="Proteomes" id="UP000663864">
    <property type="component" value="Unassembled WGS sequence"/>
</dbReference>